<dbReference type="InterPro" id="IPR039262">
    <property type="entry name" value="DTWD2/TAPT"/>
</dbReference>
<name>A0A7S9DX98_9ALTE</name>
<dbReference type="EC" id="2.5.1.25" evidence="1"/>
<sequence length="189" mass="20141">MRPYCSTCDFPVSTCVCSAIESISCPVKLIILQHHKEAGHAKNTARLVPLVIPDTLIVAGSQPEDFYPAQQLCEHYQSAVIYPSPGSQPIESPAFTQAPQSNCCFWMAPGARPSDCTNNSPGCIGCPAGILSKPLAQAIVFAIPTSPIVCLPWKRWPTAYRKGISVTVPLVNLATADATILARACESSA</sequence>
<evidence type="ECO:0000256" key="4">
    <source>
        <dbReference type="ARBA" id="ARBA00022694"/>
    </source>
</evidence>
<dbReference type="GO" id="GO:0016432">
    <property type="term" value="F:tRNA-uridine aminocarboxypropyltransferase activity"/>
    <property type="evidence" value="ECO:0007669"/>
    <property type="project" value="UniProtKB-EC"/>
</dbReference>
<accession>A0A7S9DX98</accession>
<keyword evidence="3" id="KW-0949">S-adenosyl-L-methionine</keyword>
<evidence type="ECO:0000313" key="8">
    <source>
        <dbReference type="Proteomes" id="UP000595095"/>
    </source>
</evidence>
<evidence type="ECO:0000259" key="6">
    <source>
        <dbReference type="SMART" id="SM01144"/>
    </source>
</evidence>
<gene>
    <name evidence="7" type="ORF">IT774_16525</name>
</gene>
<reference evidence="7 8" key="1">
    <citation type="submission" date="2020-11" db="EMBL/GenBank/DDBJ databases">
        <title>Complete genome sequence for Salinimonas sp. strain G2-b.</title>
        <authorList>
            <person name="Park S.-J."/>
        </authorList>
    </citation>
    <scope>NUCLEOTIDE SEQUENCE [LARGE SCALE GENOMIC DNA]</scope>
    <source>
        <strain evidence="7 8">G2-b</strain>
    </source>
</reference>
<evidence type="ECO:0000256" key="5">
    <source>
        <dbReference type="ARBA" id="ARBA00034489"/>
    </source>
</evidence>
<keyword evidence="2" id="KW-0808">Transferase</keyword>
<evidence type="ECO:0000256" key="2">
    <source>
        <dbReference type="ARBA" id="ARBA00022679"/>
    </source>
</evidence>
<dbReference type="AlphaFoldDB" id="A0A7S9DX98"/>
<dbReference type="PANTHER" id="PTHR21392:SF0">
    <property type="entry name" value="TRNA-URIDINE AMINOCARBOXYPROPYLTRANSFERASE 2"/>
    <property type="match status" value="1"/>
</dbReference>
<protein>
    <recommendedName>
        <fullName evidence="1">tRNA-uridine aminocarboxypropyltransferase</fullName>
        <ecNumber evidence="1">2.5.1.25</ecNumber>
    </recommendedName>
</protein>
<proteinExistence type="inferred from homology"/>
<organism evidence="7 8">
    <name type="scientific">Salinimonas marina</name>
    <dbReference type="NCBI Taxonomy" id="2785918"/>
    <lineage>
        <taxon>Bacteria</taxon>
        <taxon>Pseudomonadati</taxon>
        <taxon>Pseudomonadota</taxon>
        <taxon>Gammaproteobacteria</taxon>
        <taxon>Alteromonadales</taxon>
        <taxon>Alteromonadaceae</taxon>
        <taxon>Alteromonas/Salinimonas group</taxon>
        <taxon>Salinimonas</taxon>
    </lineage>
</organism>
<dbReference type="GO" id="GO:0008033">
    <property type="term" value="P:tRNA processing"/>
    <property type="evidence" value="ECO:0007669"/>
    <property type="project" value="UniProtKB-KW"/>
</dbReference>
<dbReference type="InterPro" id="IPR005636">
    <property type="entry name" value="DTW"/>
</dbReference>
<dbReference type="KEGG" id="smaa:IT774_16525"/>
<dbReference type="Pfam" id="PF03942">
    <property type="entry name" value="DTW"/>
    <property type="match status" value="1"/>
</dbReference>
<evidence type="ECO:0000256" key="1">
    <source>
        <dbReference type="ARBA" id="ARBA00012386"/>
    </source>
</evidence>
<dbReference type="SMART" id="SM01144">
    <property type="entry name" value="DTW"/>
    <property type="match status" value="1"/>
</dbReference>
<dbReference type="PANTHER" id="PTHR21392">
    <property type="entry name" value="TRNA-URIDINE AMINOCARBOXYPROPYLTRANSFERASE 2"/>
    <property type="match status" value="1"/>
</dbReference>
<keyword evidence="4" id="KW-0819">tRNA processing</keyword>
<keyword evidence="8" id="KW-1185">Reference proteome</keyword>
<comment type="similarity">
    <text evidence="5">Belongs to the TDD superfamily. DTWD2 family.</text>
</comment>
<dbReference type="EMBL" id="CP064795">
    <property type="protein sequence ID" value="QPG05653.1"/>
    <property type="molecule type" value="Genomic_DNA"/>
</dbReference>
<evidence type="ECO:0000313" key="7">
    <source>
        <dbReference type="EMBL" id="QPG05653.1"/>
    </source>
</evidence>
<dbReference type="Proteomes" id="UP000595095">
    <property type="component" value="Chromosome"/>
</dbReference>
<feature type="domain" description="DTW" evidence="6">
    <location>
        <begin position="1"/>
        <end position="185"/>
    </location>
</feature>
<evidence type="ECO:0000256" key="3">
    <source>
        <dbReference type="ARBA" id="ARBA00022691"/>
    </source>
</evidence>